<dbReference type="InterPro" id="IPR012291">
    <property type="entry name" value="CBM2_carb-bd_dom_sf"/>
</dbReference>
<dbReference type="Pfam" id="PF00150">
    <property type="entry name" value="Cellulase"/>
    <property type="match status" value="1"/>
</dbReference>
<accession>A0AAD4MT48</accession>
<dbReference type="Gene3D" id="2.60.40.290">
    <property type="match status" value="1"/>
</dbReference>
<dbReference type="InterPro" id="IPR001919">
    <property type="entry name" value="CBD2"/>
</dbReference>
<dbReference type="SMART" id="SM01063">
    <property type="entry name" value="CBM49"/>
    <property type="match status" value="1"/>
</dbReference>
<feature type="region of interest" description="Disordered" evidence="10">
    <location>
        <begin position="412"/>
        <end position="459"/>
    </location>
</feature>
<sequence length="551" mass="59690">MDYESRTKKARAKNRAEVVGTDNTWSNKLKLDVEIIVERELKTKDRKFQIRLKGERRDRKLCQFEVIQEGTKELPYHSGSEYIKAVKITGLSMNSSTAVLGLSALTPKAPPYGALSVKGSKLVGSNGNNVQLTGMSLYWSQWMGQYWTKDVVNALACKWNANLVRAAMGVQAEYGGYLANKAAELAKLRTVVEAAIEAGIYVIIDWHDHEAASHKSDAIDFFKQMANDYGKYPHVLYELWNEPLQVDWNSVIKPYHRDVLAAIRAIDNDNVAILGTPDWSGSIDKAKASPLTGTNIMYTVHFYTGADASWQEFQRQRVAQYASEGFPLFATEYGVSKEDGGKTGGIYTEEANKWFSVLDRNKISYANWAVDDAPEASAALKPGTSPSQVGEDSVLTDSGKFIKAKLKSMNNGVSCSGSNPSPVTTTKAPAVSTRPPATSKPSATTKPPVTSPPSSVGSVTASVKVTNSWSGGAQIDINVTNNGDSQICGATLKIQKDASTSVQSVWNLESSDGVNYSTPSWVRLSKGQTHTAGAALNGNVPSFSVVGTKAC</sequence>
<dbReference type="InterPro" id="IPR017853">
    <property type="entry name" value="GH"/>
</dbReference>
<dbReference type="PANTHER" id="PTHR34142">
    <property type="entry name" value="ENDO-BETA-1,4-GLUCANASE A"/>
    <property type="match status" value="1"/>
</dbReference>
<keyword evidence="4 9" id="KW-0378">Hydrolase</keyword>
<keyword evidence="6 9" id="KW-0119">Carbohydrate metabolism</keyword>
<dbReference type="PANTHER" id="PTHR34142:SF1">
    <property type="entry name" value="GLYCOSIDE HYDROLASE FAMILY 5 DOMAIN-CONTAINING PROTEIN"/>
    <property type="match status" value="1"/>
</dbReference>
<dbReference type="GO" id="GO:0030245">
    <property type="term" value="P:cellulose catabolic process"/>
    <property type="evidence" value="ECO:0007669"/>
    <property type="project" value="UniProtKB-KW"/>
</dbReference>
<dbReference type="GO" id="GO:0030247">
    <property type="term" value="F:polysaccharide binding"/>
    <property type="evidence" value="ECO:0007669"/>
    <property type="project" value="InterPro"/>
</dbReference>
<evidence type="ECO:0000259" key="11">
    <source>
        <dbReference type="PROSITE" id="PS51173"/>
    </source>
</evidence>
<evidence type="ECO:0000256" key="2">
    <source>
        <dbReference type="ARBA" id="ARBA00005641"/>
    </source>
</evidence>
<comment type="catalytic activity">
    <reaction evidence="1 9">
        <text>Endohydrolysis of (1-&gt;4)-beta-D-glucosidic linkages in cellulose, lichenin and cereal beta-D-glucans.</text>
        <dbReference type="EC" id="3.2.1.4"/>
    </reaction>
</comment>
<evidence type="ECO:0000256" key="5">
    <source>
        <dbReference type="ARBA" id="ARBA00023001"/>
    </source>
</evidence>
<dbReference type="EC" id="3.2.1.4" evidence="9"/>
<dbReference type="Gene3D" id="3.20.20.80">
    <property type="entry name" value="Glycosidases"/>
    <property type="match status" value="1"/>
</dbReference>
<dbReference type="AlphaFoldDB" id="A0AAD4MT48"/>
<reference evidence="12" key="1">
    <citation type="submission" date="2022-01" db="EMBL/GenBank/DDBJ databases">
        <title>Genome Sequence Resource for Two Populations of Ditylenchus destructor, the Migratory Endoparasitic Phytonematode.</title>
        <authorList>
            <person name="Zhang H."/>
            <person name="Lin R."/>
            <person name="Xie B."/>
        </authorList>
    </citation>
    <scope>NUCLEOTIDE SEQUENCE</scope>
    <source>
        <strain evidence="12">BazhouSP</strain>
    </source>
</reference>
<evidence type="ECO:0000256" key="4">
    <source>
        <dbReference type="ARBA" id="ARBA00022801"/>
    </source>
</evidence>
<keyword evidence="8 9" id="KW-0624">Polysaccharide degradation</keyword>
<comment type="similarity">
    <text evidence="2 9">Belongs to the glycosyl hydrolase 5 (cellulase A) family.</text>
</comment>
<evidence type="ECO:0000256" key="8">
    <source>
        <dbReference type="ARBA" id="ARBA00023326"/>
    </source>
</evidence>
<evidence type="ECO:0000313" key="13">
    <source>
        <dbReference type="Proteomes" id="UP001201812"/>
    </source>
</evidence>
<dbReference type="InterPro" id="IPR018087">
    <property type="entry name" value="Glyco_hydro_5_CS"/>
</dbReference>
<dbReference type="InterPro" id="IPR019028">
    <property type="entry name" value="CBM_49"/>
</dbReference>
<feature type="compositionally biased region" description="Low complexity" evidence="10">
    <location>
        <begin position="435"/>
        <end position="459"/>
    </location>
</feature>
<dbReference type="GO" id="GO:0008810">
    <property type="term" value="F:cellulase activity"/>
    <property type="evidence" value="ECO:0007669"/>
    <property type="project" value="UniProtKB-EC"/>
</dbReference>
<keyword evidence="3" id="KW-0732">Signal</keyword>
<organism evidence="12 13">
    <name type="scientific">Ditylenchus destructor</name>
    <dbReference type="NCBI Taxonomy" id="166010"/>
    <lineage>
        <taxon>Eukaryota</taxon>
        <taxon>Metazoa</taxon>
        <taxon>Ecdysozoa</taxon>
        <taxon>Nematoda</taxon>
        <taxon>Chromadorea</taxon>
        <taxon>Rhabditida</taxon>
        <taxon>Tylenchina</taxon>
        <taxon>Tylenchomorpha</taxon>
        <taxon>Sphaerularioidea</taxon>
        <taxon>Anguinidae</taxon>
        <taxon>Anguininae</taxon>
        <taxon>Ditylenchus</taxon>
    </lineage>
</organism>
<dbReference type="PROSITE" id="PS51173">
    <property type="entry name" value="CBM2"/>
    <property type="match status" value="1"/>
</dbReference>
<comment type="caution">
    <text evidence="12">The sequence shown here is derived from an EMBL/GenBank/DDBJ whole genome shotgun (WGS) entry which is preliminary data.</text>
</comment>
<dbReference type="InterPro" id="IPR008965">
    <property type="entry name" value="CBM2/CBM3_carb-bd_dom_sf"/>
</dbReference>
<dbReference type="SUPFAM" id="SSF49384">
    <property type="entry name" value="Carbohydrate-binding domain"/>
    <property type="match status" value="1"/>
</dbReference>
<evidence type="ECO:0000256" key="1">
    <source>
        <dbReference type="ARBA" id="ARBA00000966"/>
    </source>
</evidence>
<dbReference type="Proteomes" id="UP001201812">
    <property type="component" value="Unassembled WGS sequence"/>
</dbReference>
<dbReference type="InterPro" id="IPR001547">
    <property type="entry name" value="Glyco_hydro_5"/>
</dbReference>
<evidence type="ECO:0000313" key="12">
    <source>
        <dbReference type="EMBL" id="KAI1700468.1"/>
    </source>
</evidence>
<evidence type="ECO:0000256" key="3">
    <source>
        <dbReference type="ARBA" id="ARBA00022729"/>
    </source>
</evidence>
<evidence type="ECO:0000256" key="6">
    <source>
        <dbReference type="ARBA" id="ARBA00023277"/>
    </source>
</evidence>
<feature type="compositionally biased region" description="Polar residues" evidence="10">
    <location>
        <begin position="412"/>
        <end position="427"/>
    </location>
</feature>
<dbReference type="SUPFAM" id="SSF51445">
    <property type="entry name" value="(Trans)glycosidases"/>
    <property type="match status" value="1"/>
</dbReference>
<evidence type="ECO:0000256" key="10">
    <source>
        <dbReference type="SAM" id="MobiDB-lite"/>
    </source>
</evidence>
<feature type="domain" description="CBM2" evidence="11">
    <location>
        <begin position="452"/>
        <end position="551"/>
    </location>
</feature>
<keyword evidence="13" id="KW-1185">Reference proteome</keyword>
<gene>
    <name evidence="12" type="ORF">DdX_16678</name>
</gene>
<protein>
    <recommendedName>
        <fullName evidence="9">Endoglucanase</fullName>
        <ecNumber evidence="9">3.2.1.4</ecNumber>
    </recommendedName>
</protein>
<keyword evidence="7 9" id="KW-0326">Glycosidase</keyword>
<dbReference type="PROSITE" id="PS00659">
    <property type="entry name" value="GLYCOSYL_HYDROL_F5"/>
    <property type="match status" value="1"/>
</dbReference>
<dbReference type="EMBL" id="JAKKPZ010000144">
    <property type="protein sequence ID" value="KAI1700468.1"/>
    <property type="molecule type" value="Genomic_DNA"/>
</dbReference>
<dbReference type="SMART" id="SM00637">
    <property type="entry name" value="CBD_II"/>
    <property type="match status" value="1"/>
</dbReference>
<evidence type="ECO:0000256" key="7">
    <source>
        <dbReference type="ARBA" id="ARBA00023295"/>
    </source>
</evidence>
<proteinExistence type="inferred from homology"/>
<dbReference type="Pfam" id="PF09478">
    <property type="entry name" value="CBM49"/>
    <property type="match status" value="1"/>
</dbReference>
<name>A0AAD4MT48_9BILA</name>
<evidence type="ECO:0000256" key="9">
    <source>
        <dbReference type="RuleBase" id="RU361153"/>
    </source>
</evidence>
<keyword evidence="5 9" id="KW-0136">Cellulose degradation</keyword>